<comment type="caution">
    <text evidence="2">The sequence shown here is derived from an EMBL/GenBank/DDBJ whole genome shotgun (WGS) entry which is preliminary data.</text>
</comment>
<keyword evidence="3" id="KW-1185">Reference proteome</keyword>
<evidence type="ECO:0000256" key="1">
    <source>
        <dbReference type="SAM" id="MobiDB-lite"/>
    </source>
</evidence>
<dbReference type="Proteomes" id="UP000011885">
    <property type="component" value="Unassembled WGS sequence"/>
</dbReference>
<protein>
    <submittedName>
        <fullName evidence="2">Uncharacterized protein</fullName>
    </submittedName>
</protein>
<reference evidence="2 3" key="1">
    <citation type="journal article" date="2013" name="Mar. Genomics">
        <title>Expression of sulfatases in Rhodopirellula baltica and the diversity of sulfatases in the genus Rhodopirellula.</title>
        <authorList>
            <person name="Wegner C.E."/>
            <person name="Richter-Heitmann T."/>
            <person name="Klindworth A."/>
            <person name="Klockow C."/>
            <person name="Richter M."/>
            <person name="Achstetter T."/>
            <person name="Glockner F.O."/>
            <person name="Harder J."/>
        </authorList>
    </citation>
    <scope>NUCLEOTIDE SEQUENCE [LARGE SCALE GENOMIC DNA]</scope>
    <source>
        <strain evidence="2 3">SM41</strain>
    </source>
</reference>
<dbReference type="AlphaFoldDB" id="M5UBB4"/>
<gene>
    <name evidence="2" type="ORF">RSSM_03470</name>
</gene>
<sequence>MFHRKPSAGQERQRFAAAILTTRQPEATTGRPRDKSFRTVRPHAHCGTATGTGQEEDENV</sequence>
<organism evidence="2 3">
    <name type="scientific">Rhodopirellula sallentina SM41</name>
    <dbReference type="NCBI Taxonomy" id="1263870"/>
    <lineage>
        <taxon>Bacteria</taxon>
        <taxon>Pseudomonadati</taxon>
        <taxon>Planctomycetota</taxon>
        <taxon>Planctomycetia</taxon>
        <taxon>Pirellulales</taxon>
        <taxon>Pirellulaceae</taxon>
        <taxon>Rhodopirellula</taxon>
    </lineage>
</organism>
<evidence type="ECO:0000313" key="2">
    <source>
        <dbReference type="EMBL" id="EMI55146.1"/>
    </source>
</evidence>
<name>M5UBB4_9BACT</name>
<accession>M5UBB4</accession>
<dbReference type="PATRIC" id="fig|1263870.3.peg.3694"/>
<dbReference type="EMBL" id="ANOH01000228">
    <property type="protein sequence ID" value="EMI55146.1"/>
    <property type="molecule type" value="Genomic_DNA"/>
</dbReference>
<evidence type="ECO:0000313" key="3">
    <source>
        <dbReference type="Proteomes" id="UP000011885"/>
    </source>
</evidence>
<proteinExistence type="predicted"/>
<feature type="region of interest" description="Disordered" evidence="1">
    <location>
        <begin position="23"/>
        <end position="60"/>
    </location>
</feature>